<accession>A0A1H7VW34</accession>
<dbReference type="SUPFAM" id="SSF55724">
    <property type="entry name" value="Mog1p/PsbP-like"/>
    <property type="match status" value="1"/>
</dbReference>
<dbReference type="Proteomes" id="UP000182719">
    <property type="component" value="Unassembled WGS sequence"/>
</dbReference>
<dbReference type="EMBL" id="FOAP01000012">
    <property type="protein sequence ID" value="SEM13079.1"/>
    <property type="molecule type" value="Genomic_DNA"/>
</dbReference>
<evidence type="ECO:0000313" key="1">
    <source>
        <dbReference type="EMBL" id="SEM13079.1"/>
    </source>
</evidence>
<reference evidence="2" key="1">
    <citation type="submission" date="2016-10" db="EMBL/GenBank/DDBJ databases">
        <authorList>
            <person name="Varghese N."/>
            <person name="Submissions S."/>
        </authorList>
    </citation>
    <scope>NUCLEOTIDE SEQUENCE [LARGE SCALE GENOMIC DNA]</scope>
    <source>
        <strain evidence="2">DSM 17044</strain>
    </source>
</reference>
<protein>
    <recommendedName>
        <fullName evidence="3">DUF1795 domain-containing protein</fullName>
    </recommendedName>
</protein>
<dbReference type="RefSeq" id="WP_075008480.1">
    <property type="nucleotide sequence ID" value="NZ_FOAP01000012.1"/>
</dbReference>
<dbReference type="AlphaFoldDB" id="A0A1H7VW34"/>
<dbReference type="Gene3D" id="3.40.1000.10">
    <property type="entry name" value="Mog1/PsbP, alpha/beta/alpha sandwich"/>
    <property type="match status" value="1"/>
</dbReference>
<dbReference type="OrthoDB" id="5519963at2"/>
<dbReference type="InterPro" id="IPR014894">
    <property type="entry name" value="DcrB/EagT6"/>
</dbReference>
<dbReference type="InterPro" id="IPR016123">
    <property type="entry name" value="Mog1/PsbP_a/b/a-sand"/>
</dbReference>
<gene>
    <name evidence="1" type="ORF">SAMN05444354_11218</name>
</gene>
<organism evidence="1 2">
    <name type="scientific">Stigmatella aurantiaca</name>
    <dbReference type="NCBI Taxonomy" id="41"/>
    <lineage>
        <taxon>Bacteria</taxon>
        <taxon>Pseudomonadati</taxon>
        <taxon>Myxococcota</taxon>
        <taxon>Myxococcia</taxon>
        <taxon>Myxococcales</taxon>
        <taxon>Cystobacterineae</taxon>
        <taxon>Archangiaceae</taxon>
        <taxon>Stigmatella</taxon>
    </lineage>
</organism>
<name>A0A1H7VW34_STIAU</name>
<evidence type="ECO:0008006" key="3">
    <source>
        <dbReference type="Google" id="ProtNLM"/>
    </source>
</evidence>
<sequence>MSSHFIRHGALQLSLPEGWFDASQVVAVGPEDNGFRANLVVSIEPTAPGETVQQFAARTLAGVRQSSEAFALGEERAATFGPHTGVLRECTFNLQGTRLSQLQFIVVKELVGYLFIYTQRPEKLAQTRHVAETFFTTAQLDSKAAPPKTEKGLGTFW</sequence>
<keyword evidence="2" id="KW-1185">Reference proteome</keyword>
<proteinExistence type="predicted"/>
<dbReference type="Pfam" id="PF08786">
    <property type="entry name" value="DcrB"/>
    <property type="match status" value="1"/>
</dbReference>
<evidence type="ECO:0000313" key="2">
    <source>
        <dbReference type="Proteomes" id="UP000182719"/>
    </source>
</evidence>